<dbReference type="PROSITE" id="PS50897">
    <property type="entry name" value="CTLH"/>
    <property type="match status" value="1"/>
</dbReference>
<evidence type="ECO:0000313" key="3">
    <source>
        <dbReference type="Proteomes" id="UP000017836"/>
    </source>
</evidence>
<dbReference type="GO" id="GO:0005634">
    <property type="term" value="C:nucleus"/>
    <property type="evidence" value="ECO:0000318"/>
    <property type="project" value="GO_Central"/>
</dbReference>
<name>W1P143_AMBTC</name>
<dbReference type="PANTHER" id="PTHR12864">
    <property type="entry name" value="RAN BINDING PROTEIN 9-RELATED"/>
    <property type="match status" value="1"/>
</dbReference>
<dbReference type="GO" id="GO:0005737">
    <property type="term" value="C:cytoplasm"/>
    <property type="evidence" value="ECO:0000318"/>
    <property type="project" value="GO_Central"/>
</dbReference>
<proteinExistence type="predicted"/>
<dbReference type="InterPro" id="IPR013144">
    <property type="entry name" value="CRA_dom"/>
</dbReference>
<dbReference type="SMART" id="SM00757">
    <property type="entry name" value="CRA"/>
    <property type="match status" value="1"/>
</dbReference>
<dbReference type="InterPro" id="IPR006595">
    <property type="entry name" value="CTLH_C"/>
</dbReference>
<evidence type="ECO:0000259" key="1">
    <source>
        <dbReference type="PROSITE" id="PS50897"/>
    </source>
</evidence>
<dbReference type="Gramene" id="ERN01266">
    <property type="protein sequence ID" value="ERN01266"/>
    <property type="gene ID" value="AMTR_s00002p00248930"/>
</dbReference>
<dbReference type="InterPro" id="IPR024964">
    <property type="entry name" value="CTLH/CRA"/>
</dbReference>
<dbReference type="AlphaFoldDB" id="W1P143"/>
<dbReference type="Pfam" id="PF10607">
    <property type="entry name" value="CTLH"/>
    <property type="match status" value="1"/>
</dbReference>
<evidence type="ECO:0000313" key="2">
    <source>
        <dbReference type="EMBL" id="ERN01266.1"/>
    </source>
</evidence>
<dbReference type="Proteomes" id="UP000017836">
    <property type="component" value="Unassembled WGS sequence"/>
</dbReference>
<dbReference type="SMART" id="SM00668">
    <property type="entry name" value="CTLH"/>
    <property type="match status" value="1"/>
</dbReference>
<dbReference type="EMBL" id="KI394767">
    <property type="protein sequence ID" value="ERN01266.1"/>
    <property type="molecule type" value="Genomic_DNA"/>
</dbReference>
<dbReference type="HOGENOM" id="CLU_073203_3_0_1"/>
<sequence length="215" mass="24753">MDLDPRQYEHLDVNDIDVRNVVLSYLVHNCFKGTAETFIASTGMKHPADYPIDIDRRKPIFHCAMEGDGLKAIELTELLAPNLLEETRDLHFDLLSLHYVELVRSRKCTEALQFAQANLTSFGKIEKYVEKLEDLLALLAYDEPEKSPMFHFLSKDYRQEVAESLNRALLAHANLPSYSSMEKLLKQITVVRQYLHQELGKEGPPTFSLKDFLKN</sequence>
<gene>
    <name evidence="2" type="ORF">AMTR_s00002p00248930</name>
</gene>
<accession>W1P143</accession>
<organism evidence="2 3">
    <name type="scientific">Amborella trichopoda</name>
    <dbReference type="NCBI Taxonomy" id="13333"/>
    <lineage>
        <taxon>Eukaryota</taxon>
        <taxon>Viridiplantae</taxon>
        <taxon>Streptophyta</taxon>
        <taxon>Embryophyta</taxon>
        <taxon>Tracheophyta</taxon>
        <taxon>Spermatophyta</taxon>
        <taxon>Magnoliopsida</taxon>
        <taxon>Amborellales</taxon>
        <taxon>Amborellaceae</taxon>
        <taxon>Amborella</taxon>
    </lineage>
</organism>
<dbReference type="STRING" id="13333.W1P143"/>
<dbReference type="InterPro" id="IPR050618">
    <property type="entry name" value="Ubq-SigPath_Reg"/>
</dbReference>
<keyword evidence="3" id="KW-1185">Reference proteome</keyword>
<dbReference type="OMA" id="DSECHSM"/>
<dbReference type="GO" id="GO:0043161">
    <property type="term" value="P:proteasome-mediated ubiquitin-dependent protein catabolic process"/>
    <property type="evidence" value="ECO:0000318"/>
    <property type="project" value="GO_Central"/>
</dbReference>
<dbReference type="PROSITE" id="PS50896">
    <property type="entry name" value="LISH"/>
    <property type="match status" value="1"/>
</dbReference>
<dbReference type="InterPro" id="IPR006594">
    <property type="entry name" value="LisH"/>
</dbReference>
<protein>
    <recommendedName>
        <fullName evidence="1">CTLH domain-containing protein</fullName>
    </recommendedName>
</protein>
<dbReference type="eggNOG" id="KOG2659">
    <property type="taxonomic scope" value="Eukaryota"/>
</dbReference>
<reference evidence="3" key="1">
    <citation type="journal article" date="2013" name="Science">
        <title>The Amborella genome and the evolution of flowering plants.</title>
        <authorList>
            <consortium name="Amborella Genome Project"/>
        </authorList>
    </citation>
    <scope>NUCLEOTIDE SEQUENCE [LARGE SCALE GENOMIC DNA]</scope>
</reference>
<feature type="domain" description="CTLH" evidence="1">
    <location>
        <begin position="66"/>
        <end position="110"/>
    </location>
</feature>